<evidence type="ECO:0000256" key="1">
    <source>
        <dbReference type="SAM" id="MobiDB-lite"/>
    </source>
</evidence>
<dbReference type="EMBL" id="BPLR01009049">
    <property type="protein sequence ID" value="GIY29289.1"/>
    <property type="molecule type" value="Genomic_DNA"/>
</dbReference>
<dbReference type="Proteomes" id="UP001054945">
    <property type="component" value="Unassembled WGS sequence"/>
</dbReference>
<name>A0AAV4S8N2_CAEEX</name>
<feature type="region of interest" description="Disordered" evidence="1">
    <location>
        <begin position="74"/>
        <end position="93"/>
    </location>
</feature>
<proteinExistence type="predicted"/>
<protein>
    <submittedName>
        <fullName evidence="2">Uncharacterized protein</fullName>
    </submittedName>
</protein>
<dbReference type="AlphaFoldDB" id="A0AAV4S8N2"/>
<comment type="caution">
    <text evidence="2">The sequence shown here is derived from an EMBL/GenBank/DDBJ whole genome shotgun (WGS) entry which is preliminary data.</text>
</comment>
<organism evidence="2 3">
    <name type="scientific">Caerostris extrusa</name>
    <name type="common">Bark spider</name>
    <name type="synonym">Caerostris bankana</name>
    <dbReference type="NCBI Taxonomy" id="172846"/>
    <lineage>
        <taxon>Eukaryota</taxon>
        <taxon>Metazoa</taxon>
        <taxon>Ecdysozoa</taxon>
        <taxon>Arthropoda</taxon>
        <taxon>Chelicerata</taxon>
        <taxon>Arachnida</taxon>
        <taxon>Araneae</taxon>
        <taxon>Araneomorphae</taxon>
        <taxon>Entelegynae</taxon>
        <taxon>Araneoidea</taxon>
        <taxon>Araneidae</taxon>
        <taxon>Caerostris</taxon>
    </lineage>
</organism>
<keyword evidence="3" id="KW-1185">Reference proteome</keyword>
<feature type="compositionally biased region" description="Polar residues" evidence="1">
    <location>
        <begin position="77"/>
        <end position="86"/>
    </location>
</feature>
<evidence type="ECO:0000313" key="3">
    <source>
        <dbReference type="Proteomes" id="UP001054945"/>
    </source>
</evidence>
<gene>
    <name evidence="2" type="ORF">CEXT_446981</name>
</gene>
<reference evidence="2 3" key="1">
    <citation type="submission" date="2021-06" db="EMBL/GenBank/DDBJ databases">
        <title>Caerostris extrusa draft genome.</title>
        <authorList>
            <person name="Kono N."/>
            <person name="Arakawa K."/>
        </authorList>
    </citation>
    <scope>NUCLEOTIDE SEQUENCE [LARGE SCALE GENOMIC DNA]</scope>
</reference>
<feature type="non-terminal residue" evidence="2">
    <location>
        <position position="1"/>
    </location>
</feature>
<evidence type="ECO:0000313" key="2">
    <source>
        <dbReference type="EMBL" id="GIY29289.1"/>
    </source>
</evidence>
<accession>A0AAV4S8N2</accession>
<sequence>NEKRNSGQGILNSNCAIHELLPLYHRHCALGWTAALWFGHSEICFEKTLLQTSIMISLFSFTGMIQEPIPSFPKPVQTCQTSQPPASSDLEAL</sequence>